<gene>
    <name evidence="2" type="ORF">Agub_g6875</name>
</gene>
<dbReference type="Proteomes" id="UP001054857">
    <property type="component" value="Unassembled WGS sequence"/>
</dbReference>
<dbReference type="NCBIfam" id="NF038133">
    <property type="entry name" value="choice_anch_L"/>
    <property type="match status" value="1"/>
</dbReference>
<feature type="compositionally biased region" description="Pro residues" evidence="1">
    <location>
        <begin position="573"/>
        <end position="762"/>
    </location>
</feature>
<evidence type="ECO:0000256" key="1">
    <source>
        <dbReference type="SAM" id="MobiDB-lite"/>
    </source>
</evidence>
<dbReference type="EMBL" id="BMAR01000010">
    <property type="protein sequence ID" value="GFR45474.1"/>
    <property type="molecule type" value="Genomic_DNA"/>
</dbReference>
<comment type="caution">
    <text evidence="2">The sequence shown here is derived from an EMBL/GenBank/DDBJ whole genome shotgun (WGS) entry which is preliminary data.</text>
</comment>
<reference evidence="2 3" key="1">
    <citation type="journal article" date="2021" name="Sci. Rep.">
        <title>Genome sequencing of the multicellular alga Astrephomene provides insights into convergent evolution of germ-soma differentiation.</title>
        <authorList>
            <person name="Yamashita S."/>
            <person name="Yamamoto K."/>
            <person name="Matsuzaki R."/>
            <person name="Suzuki S."/>
            <person name="Yamaguchi H."/>
            <person name="Hirooka S."/>
            <person name="Minakuchi Y."/>
            <person name="Miyagishima S."/>
            <person name="Kawachi M."/>
            <person name="Toyoda A."/>
            <person name="Nozaki H."/>
        </authorList>
    </citation>
    <scope>NUCLEOTIDE SEQUENCE [LARGE SCALE GENOMIC DNA]</scope>
    <source>
        <strain evidence="2 3">NIES-4017</strain>
    </source>
</reference>
<protein>
    <submittedName>
        <fullName evidence="2">Uncharacterized protein</fullName>
    </submittedName>
</protein>
<dbReference type="SUPFAM" id="SSF101447">
    <property type="entry name" value="Formin homology 2 domain (FH2 domain)"/>
    <property type="match status" value="1"/>
</dbReference>
<accession>A0AAD3DQS1</accession>
<evidence type="ECO:0000313" key="3">
    <source>
        <dbReference type="Proteomes" id="UP001054857"/>
    </source>
</evidence>
<dbReference type="InterPro" id="IPR049804">
    <property type="entry name" value="Choice_anch_L"/>
</dbReference>
<sequence>MASWFPKGAFVMSSGDASAGNCVSNTLDYYTMLIGGGGDANLNSLIPAYTTYDAVALEFTVTALKDGLLVFKYAFGSDEYTEWVGTAFNDVFGFFIAPAGQAITTGHNVAVVKGTANTQVSINNVNQHSHTELWNNNKLGTGANKKLEADGYTNLLNTQGYPVTAGQQYSFKLAIADAGDQILDSWVWIAGDSLQVDDRPVANNTDSTPNCTTKVITLNATTSYDLDVDDILAYTWTLKAPCYPTVTATGAVAKINLAQLADGVTYTATLTVTDSSDVEDSKTFPLPVPAGCGGVNIPTTCGSVVKGAPLTPFAPPPPPPPPPPPTPVGQVNVEAGSAAVVECGGSLFMTIGAAADEALQLIASNYDFAGGYTVYYIWQLYDILDPSFDNPLASVTTTEPFVYFSSADLGSDGRSLKKYKVLVDVTDSDQWDSGNGKISDTQTFVQVLQCPIQPADPLPVVAFDSVASPESFTVDCGAVIVLDATAAFNWAAAKYGSSGKTRIFRWQLVSGDGVVALTFDSNTAKTNFDGPALAWAGTINAGSFYTLLLKVYIDGHDFDNDNWETKMSVVPGCPEPVANPPPPPSPPSPPPPPNPKPPKSPPPPPPSPRPKPPTSSPPPPPSPKPRSPPPPSPPPPPPPKSPPPPPPPSPKPPPPPSPKTSSPPPPPPPSPKPPPPPSPKPPPPPSPKPSSPPPPPPPSPKPPSPPPPPPPSPKPAPPPRPKPPPPPSPKPPPPPSPPPPSSPKPTSPPLPPPAIKLPTPPPPKKKTG</sequence>
<feature type="region of interest" description="Disordered" evidence="1">
    <location>
        <begin position="569"/>
        <end position="768"/>
    </location>
</feature>
<dbReference type="Gene3D" id="2.60.40.10">
    <property type="entry name" value="Immunoglobulins"/>
    <property type="match status" value="1"/>
</dbReference>
<proteinExistence type="predicted"/>
<name>A0AAD3DQS1_9CHLO</name>
<evidence type="ECO:0000313" key="2">
    <source>
        <dbReference type="EMBL" id="GFR45474.1"/>
    </source>
</evidence>
<organism evidence="2 3">
    <name type="scientific">Astrephomene gubernaculifera</name>
    <dbReference type="NCBI Taxonomy" id="47775"/>
    <lineage>
        <taxon>Eukaryota</taxon>
        <taxon>Viridiplantae</taxon>
        <taxon>Chlorophyta</taxon>
        <taxon>core chlorophytes</taxon>
        <taxon>Chlorophyceae</taxon>
        <taxon>CS clade</taxon>
        <taxon>Chlamydomonadales</taxon>
        <taxon>Astrephomenaceae</taxon>
        <taxon>Astrephomene</taxon>
    </lineage>
</organism>
<keyword evidence="3" id="KW-1185">Reference proteome</keyword>
<dbReference type="AlphaFoldDB" id="A0AAD3DQS1"/>
<dbReference type="InterPro" id="IPR013783">
    <property type="entry name" value="Ig-like_fold"/>
</dbReference>